<organism evidence="3 4">
    <name type="scientific">Streptomyces antnestii</name>
    <dbReference type="NCBI Taxonomy" id="2494256"/>
    <lineage>
        <taxon>Bacteria</taxon>
        <taxon>Bacillati</taxon>
        <taxon>Actinomycetota</taxon>
        <taxon>Actinomycetes</taxon>
        <taxon>Kitasatosporales</taxon>
        <taxon>Streptomycetaceae</taxon>
        <taxon>Streptomyces</taxon>
    </lineage>
</organism>
<evidence type="ECO:0000313" key="4">
    <source>
        <dbReference type="Proteomes" id="UP000283128"/>
    </source>
</evidence>
<dbReference type="SUPFAM" id="SSF46894">
    <property type="entry name" value="C-terminal effector domain of the bipartite response regulators"/>
    <property type="match status" value="1"/>
</dbReference>
<dbReference type="InterPro" id="IPR035965">
    <property type="entry name" value="PAS-like_dom_sf"/>
</dbReference>
<dbReference type="EMBL" id="RZYA01000002">
    <property type="protein sequence ID" value="RVU27744.1"/>
    <property type="molecule type" value="Genomic_DNA"/>
</dbReference>
<evidence type="ECO:0000259" key="1">
    <source>
        <dbReference type="SMART" id="SM00091"/>
    </source>
</evidence>
<evidence type="ECO:0000313" key="3">
    <source>
        <dbReference type="EMBL" id="RVU27744.1"/>
    </source>
</evidence>
<dbReference type="SMART" id="SM00421">
    <property type="entry name" value="HTH_LUXR"/>
    <property type="match status" value="1"/>
</dbReference>
<name>A0A3S2VZX2_9ACTN</name>
<dbReference type="Pfam" id="PF00196">
    <property type="entry name" value="GerE"/>
    <property type="match status" value="1"/>
</dbReference>
<dbReference type="Proteomes" id="UP000283128">
    <property type="component" value="Unassembled WGS sequence"/>
</dbReference>
<dbReference type="GO" id="GO:0003677">
    <property type="term" value="F:DNA binding"/>
    <property type="evidence" value="ECO:0007669"/>
    <property type="project" value="InterPro"/>
</dbReference>
<feature type="domain" description="PAS" evidence="1">
    <location>
        <begin position="8"/>
        <end position="74"/>
    </location>
</feature>
<sequence>MDGVLWRNRAMLLFDRIPMPVAVCGPRGTIMLANAAMAAECGTTPGRLKGRNIMDLFRPGDASQLHRIAEALRLRRRSRYEVSVTWRTPDGALREGELTVDPVSDTVERTPDLLVMLRIVGEHRATAPDGPRATAGPAESRILELLAAGATTAQAARETGLTTDGVNYHLRRLSHRWGATNRTELVARAYASGVLAPGVWPPRVAVPGD</sequence>
<dbReference type="InterPro" id="IPR016032">
    <property type="entry name" value="Sig_transdc_resp-reg_C-effctor"/>
</dbReference>
<gene>
    <name evidence="3" type="ORF">EOT10_05440</name>
</gene>
<dbReference type="SUPFAM" id="SSF55785">
    <property type="entry name" value="PYP-like sensor domain (PAS domain)"/>
    <property type="match status" value="1"/>
</dbReference>
<dbReference type="CDD" id="cd00130">
    <property type="entry name" value="PAS"/>
    <property type="match status" value="1"/>
</dbReference>
<dbReference type="InterPro" id="IPR000014">
    <property type="entry name" value="PAS"/>
</dbReference>
<dbReference type="OrthoDB" id="46486at2"/>
<dbReference type="Pfam" id="PF00989">
    <property type="entry name" value="PAS"/>
    <property type="match status" value="1"/>
</dbReference>
<dbReference type="Gene3D" id="1.10.10.10">
    <property type="entry name" value="Winged helix-like DNA-binding domain superfamily/Winged helix DNA-binding domain"/>
    <property type="match status" value="1"/>
</dbReference>
<dbReference type="AlphaFoldDB" id="A0A3S2VZX2"/>
<comment type="caution">
    <text evidence="3">The sequence shown here is derived from an EMBL/GenBank/DDBJ whole genome shotgun (WGS) entry which is preliminary data.</text>
</comment>
<protein>
    <submittedName>
        <fullName evidence="3">PAS domain S-box protein</fullName>
    </submittedName>
</protein>
<dbReference type="InterPro" id="IPR013767">
    <property type="entry name" value="PAS_fold"/>
</dbReference>
<keyword evidence="4" id="KW-1185">Reference proteome</keyword>
<accession>A0A3S2VZX2</accession>
<dbReference type="RefSeq" id="WP_127826900.1">
    <property type="nucleotide sequence ID" value="NZ_RZYA01000002.1"/>
</dbReference>
<dbReference type="InterPro" id="IPR036388">
    <property type="entry name" value="WH-like_DNA-bd_sf"/>
</dbReference>
<dbReference type="GO" id="GO:0006355">
    <property type="term" value="P:regulation of DNA-templated transcription"/>
    <property type="evidence" value="ECO:0007669"/>
    <property type="project" value="InterPro"/>
</dbReference>
<proteinExistence type="predicted"/>
<dbReference type="InterPro" id="IPR000792">
    <property type="entry name" value="Tscrpt_reg_LuxR_C"/>
</dbReference>
<feature type="domain" description="HTH luxR-type" evidence="2">
    <location>
        <begin position="137"/>
        <end position="189"/>
    </location>
</feature>
<dbReference type="SMART" id="SM00091">
    <property type="entry name" value="PAS"/>
    <property type="match status" value="1"/>
</dbReference>
<evidence type="ECO:0000259" key="2">
    <source>
        <dbReference type="SMART" id="SM00421"/>
    </source>
</evidence>
<dbReference type="NCBIfam" id="TIGR00229">
    <property type="entry name" value="sensory_box"/>
    <property type="match status" value="1"/>
</dbReference>
<reference evidence="3 4" key="1">
    <citation type="submission" date="2019-01" db="EMBL/GenBank/DDBJ databases">
        <title>Genome sequences of Streptomyces and Rhizobium isolates collected from root and soil.</title>
        <authorList>
            <person name="Chhettri S."/>
            <person name="Sevigny J.L."/>
            <person name="Sen A."/>
            <person name="Ennis N."/>
            <person name="Tisa L."/>
        </authorList>
    </citation>
    <scope>NUCLEOTIDE SEQUENCE [LARGE SCALE GENOMIC DNA]</scope>
    <source>
        <strain evidence="3 4">San01</strain>
    </source>
</reference>
<dbReference type="Gene3D" id="3.30.450.20">
    <property type="entry name" value="PAS domain"/>
    <property type="match status" value="1"/>
</dbReference>